<dbReference type="EMBL" id="OB793604">
    <property type="protein sequence ID" value="CAD7427992.1"/>
    <property type="molecule type" value="Genomic_DNA"/>
</dbReference>
<evidence type="ECO:0000259" key="1">
    <source>
        <dbReference type="PROSITE" id="PS50853"/>
    </source>
</evidence>
<dbReference type="InterPro" id="IPR036116">
    <property type="entry name" value="FN3_sf"/>
</dbReference>
<accession>A0A7R9E5S8</accession>
<dbReference type="PROSITE" id="PS50853">
    <property type="entry name" value="FN3"/>
    <property type="match status" value="1"/>
</dbReference>
<dbReference type="CDD" id="cd00063">
    <property type="entry name" value="FN3"/>
    <property type="match status" value="1"/>
</dbReference>
<name>A0A7R9E5S8_9NEOP</name>
<dbReference type="InterPro" id="IPR003961">
    <property type="entry name" value="FN3_dom"/>
</dbReference>
<evidence type="ECO:0000313" key="2">
    <source>
        <dbReference type="EMBL" id="CAD7427992.1"/>
    </source>
</evidence>
<organism evidence="2">
    <name type="scientific">Timema monikensis</name>
    <dbReference type="NCBI Taxonomy" id="170555"/>
    <lineage>
        <taxon>Eukaryota</taxon>
        <taxon>Metazoa</taxon>
        <taxon>Ecdysozoa</taxon>
        <taxon>Arthropoda</taxon>
        <taxon>Hexapoda</taxon>
        <taxon>Insecta</taxon>
        <taxon>Pterygota</taxon>
        <taxon>Neoptera</taxon>
        <taxon>Polyneoptera</taxon>
        <taxon>Phasmatodea</taxon>
        <taxon>Timematodea</taxon>
        <taxon>Timematoidea</taxon>
        <taxon>Timematidae</taxon>
        <taxon>Timema</taxon>
    </lineage>
</organism>
<reference evidence="2" key="1">
    <citation type="submission" date="2020-11" db="EMBL/GenBank/DDBJ databases">
        <authorList>
            <person name="Tran Van P."/>
        </authorList>
    </citation>
    <scope>NUCLEOTIDE SEQUENCE</scope>
</reference>
<dbReference type="AlphaFoldDB" id="A0A7R9E5S8"/>
<gene>
    <name evidence="2" type="ORF">TMSB3V08_LOCUS4812</name>
</gene>
<protein>
    <recommendedName>
        <fullName evidence="1">Fibronectin type-III domain-containing protein</fullName>
    </recommendedName>
</protein>
<dbReference type="SUPFAM" id="SSF49265">
    <property type="entry name" value="Fibronectin type III"/>
    <property type="match status" value="1"/>
</dbReference>
<feature type="domain" description="Fibronectin type-III" evidence="1">
    <location>
        <begin position="241"/>
        <end position="337"/>
    </location>
</feature>
<proteinExistence type="predicted"/>
<sequence length="1181" mass="131412">MASPRMMFEKQSTSIKNHPARDLLPPIPRMQQHVFPYSSFAIIDPDDRALPPSSWVRSFSTSSRHNSQGLPRDCVFLGIPSITALGITSPQVCHMTSLLASQDVLDFAPIYCTVDFFICTLSPFSTLFDGPEYLLHQPPLIDVELASVGLPRYAGAGVVCTASAPPSPVAQPPTPSHHVVSSYNTPMAMLASTHSHEQEVNSISEKKNAMQKKLEQLEERAAIKPRPRTVPECAQHETPGFPKGLTVLRRINPNTLLLGWDPPAPTITGIIGYDIFVILQVYVNGNIQERVRSATRNRTLLHGLDLTRKIEILVYAVTPKGKFADPAFVSYQDTVDRPSRPMVGKSLGGVPSTVVKRLSAKAISPTILGISSVSSNPGSNPHPKIQRTDWLTYYSSIRLCLGGSSPLHQDAMASKGVSFTSEPHGPMPMIQRYQHGGIPYKVVCTTELCSRVRDEEYQPRVRFVPLANEQVGIVALFGLAAVNHVPVVADHHPLLEQRHVGALVEKKNRVSVKSHSHSHKYLCEGYRKRLDDRIRPVKEQANKQRVELEEVNPHLRGERVENHLGKNTPSSPDRDSNLDLLVLSSRAQHDKRVSQLRHRGGSPMASLVLNDSSQLISDSKHLRVKGHRLCSYCDSVAMLTRIKKEKVSVCEIQPGASAGGSLLPYNSCQSGRHSARRARDATLERRGGCATDSRRGSGYLLGKSRGRRRWVLLAIAPNQQLQIGKPWDTRPRFEPRSPRRIVSSSVYCEGSALDHGATEVVEIVFSIAKRLPYHLNSVYYERDALDCVTIDAERKHKWPSRINRPAFTELGSGSDPTPLHIILPLEELNQTEHCDYNGPFMMNMLKIQRLYVPTCGSARLLASRQEPSVQMTSNMADKGTHSPIYLLHGCLDPVKQIQMTEVNPHFVKREWKTTPRSPDRNSNLISPVLSSLAQHETSAYHQGGDLNALILSTNRPSGVVVSAPGYEPRCSRFNFQLEPWILNLSCMNYGATLWKVMLRSSGSRLIFIQSEIHTPLGKDVSVKTAEFHMGNVNTYGQLIARVVSKTRSGEKEISINVGMQERDISISDRDSSLELPVIGSLVYCESDALDHAATGAGTTTTTYHIILPRTYHRILRPDHSAARTSLIFDHLLLKTKRKQQQNVQNLAHKYMKVPVLFFRMNVVGYVPQKSIFLGWLVTSPT</sequence>